<dbReference type="KEGG" id="ure:UREG_03327"/>
<dbReference type="PANTHER" id="PTHR46825:SF14">
    <property type="entry name" value="BETA-LACTAMASE-RELATED DOMAIN-CONTAINING PROTEIN"/>
    <property type="match status" value="1"/>
</dbReference>
<dbReference type="InterPro" id="IPR021860">
    <property type="entry name" value="Peptidase_S12_Pab87-rel_C"/>
</dbReference>
<dbReference type="RefSeq" id="XP_002543810.1">
    <property type="nucleotide sequence ID" value="XM_002543764.1"/>
</dbReference>
<evidence type="ECO:0000313" key="6">
    <source>
        <dbReference type="Proteomes" id="UP000002058"/>
    </source>
</evidence>
<evidence type="ECO:0000256" key="2">
    <source>
        <dbReference type="SAM" id="SignalP"/>
    </source>
</evidence>
<protein>
    <recommendedName>
        <fullName evidence="7">Beta-lactamase-related domain-containing protein</fullName>
    </recommendedName>
</protein>
<keyword evidence="2" id="KW-0732">Signal</keyword>
<comment type="similarity">
    <text evidence="1">Belongs to the peptidase S12 family.</text>
</comment>
<dbReference type="InterPro" id="IPR001466">
    <property type="entry name" value="Beta-lactam-related"/>
</dbReference>
<dbReference type="AlphaFoldDB" id="C4JQI2"/>
<evidence type="ECO:0000313" key="5">
    <source>
        <dbReference type="EMBL" id="EEP78481.1"/>
    </source>
</evidence>
<organism evidence="5 6">
    <name type="scientific">Uncinocarpus reesii (strain UAMH 1704)</name>
    <dbReference type="NCBI Taxonomy" id="336963"/>
    <lineage>
        <taxon>Eukaryota</taxon>
        <taxon>Fungi</taxon>
        <taxon>Dikarya</taxon>
        <taxon>Ascomycota</taxon>
        <taxon>Pezizomycotina</taxon>
        <taxon>Eurotiomycetes</taxon>
        <taxon>Eurotiomycetidae</taxon>
        <taxon>Onygenales</taxon>
        <taxon>Onygenaceae</taxon>
        <taxon>Uncinocarpus</taxon>
    </lineage>
</organism>
<proteinExistence type="inferred from homology"/>
<dbReference type="Proteomes" id="UP000002058">
    <property type="component" value="Unassembled WGS sequence"/>
</dbReference>
<reference evidence="6" key="1">
    <citation type="journal article" date="2009" name="Genome Res.">
        <title>Comparative genomic analyses of the human fungal pathogens Coccidioides and their relatives.</title>
        <authorList>
            <person name="Sharpton T.J."/>
            <person name="Stajich J.E."/>
            <person name="Rounsley S.D."/>
            <person name="Gardner M.J."/>
            <person name="Wortman J.R."/>
            <person name="Jordar V.S."/>
            <person name="Maiti R."/>
            <person name="Kodira C.D."/>
            <person name="Neafsey D.E."/>
            <person name="Zeng Q."/>
            <person name="Hung C.-Y."/>
            <person name="McMahan C."/>
            <person name="Muszewska A."/>
            <person name="Grynberg M."/>
            <person name="Mandel M.A."/>
            <person name="Kellner E.M."/>
            <person name="Barker B.M."/>
            <person name="Galgiani J.N."/>
            <person name="Orbach M.J."/>
            <person name="Kirkland T.N."/>
            <person name="Cole G.T."/>
            <person name="Henn M.R."/>
            <person name="Birren B.W."/>
            <person name="Taylor J.W."/>
        </authorList>
    </citation>
    <scope>NUCLEOTIDE SEQUENCE [LARGE SCALE GENOMIC DNA]</scope>
    <source>
        <strain evidence="6">UAMH 1704</strain>
    </source>
</reference>
<feature type="chain" id="PRO_5002937856" description="Beta-lactamase-related domain-containing protein" evidence="2">
    <location>
        <begin position="25"/>
        <end position="554"/>
    </location>
</feature>
<gene>
    <name evidence="5" type="ORF">UREG_03327</name>
</gene>
<evidence type="ECO:0000259" key="4">
    <source>
        <dbReference type="Pfam" id="PF11954"/>
    </source>
</evidence>
<accession>C4JQI2</accession>
<dbReference type="Pfam" id="PF00144">
    <property type="entry name" value="Beta-lactamase"/>
    <property type="match status" value="1"/>
</dbReference>
<dbReference type="PANTHER" id="PTHR46825">
    <property type="entry name" value="D-ALANYL-D-ALANINE-CARBOXYPEPTIDASE/ENDOPEPTIDASE AMPH"/>
    <property type="match status" value="1"/>
</dbReference>
<name>C4JQI2_UNCRE</name>
<dbReference type="Pfam" id="PF11954">
    <property type="entry name" value="DUF3471"/>
    <property type="match status" value="1"/>
</dbReference>
<evidence type="ECO:0008006" key="7">
    <source>
        <dbReference type="Google" id="ProtNLM"/>
    </source>
</evidence>
<evidence type="ECO:0000256" key="1">
    <source>
        <dbReference type="ARBA" id="ARBA00038215"/>
    </source>
</evidence>
<dbReference type="HOGENOM" id="CLU_020027_14_2_1"/>
<dbReference type="OMA" id="VFEWSMS"/>
<evidence type="ECO:0000259" key="3">
    <source>
        <dbReference type="Pfam" id="PF00144"/>
    </source>
</evidence>
<sequence>MLTSAAFLLCPLAATALQYPLTHSQPSFESPGRQQMQKRLNEILPKIEILRQTGGTAGISVGVISHGDVVLEHFFGFADVHQRLAANSSTRYPIASLTKAFVATTIAQLVDEGSLRWDEPLTTYIPELNFHADPSLAARLTLIDLLSHNTGLLRLDALWLGASSQTVISKEFTVAVCNHLAPVYPLRSKWLYNNWMYALAGEVVERVTGKSFGRALASHVLEKVGLTQTTVIESEVPPDSTAVPYMTLDDKTPVRVPKSELTDGTFMASAGGVRSTVHDMLIWGNALLSVFRDEQSPLKGLDTVLSGHSFINKTFLSDELYALGFSKATTPTQLGKVGFNPGLVDGMPVLGTKSNRETVFYHSGGGTGYNHCFMLVPGSQTAIVVLTNAISHGDIADWVAQTLLQTVLNIDSPVDLVPFAEQAASNWRALYPKMVETLEQGRTPDTREPPHQELLGKFYHPTQALYLEVSIADGALRFSINGRSEQEHKLSHYHYDSFIFLPSDDERVRRGLVHYSAAAWLLHFKRDSTGQVTHIVWNLDGQAPGGETFSKAKA</sequence>
<dbReference type="eggNOG" id="ENOG502QQBX">
    <property type="taxonomic scope" value="Eukaryota"/>
</dbReference>
<dbReference type="Gene3D" id="3.40.710.10">
    <property type="entry name" value="DD-peptidase/beta-lactamase superfamily"/>
    <property type="match status" value="1"/>
</dbReference>
<feature type="domain" description="Beta-lactamase-related" evidence="3">
    <location>
        <begin position="51"/>
        <end position="389"/>
    </location>
</feature>
<dbReference type="SUPFAM" id="SSF56601">
    <property type="entry name" value="beta-lactamase/transpeptidase-like"/>
    <property type="match status" value="1"/>
</dbReference>
<dbReference type="InterPro" id="IPR050491">
    <property type="entry name" value="AmpC-like"/>
</dbReference>
<feature type="domain" description="Peptidase S12 Pab87-related C-terminal" evidence="4">
    <location>
        <begin position="449"/>
        <end position="539"/>
    </location>
</feature>
<feature type="signal peptide" evidence="2">
    <location>
        <begin position="1"/>
        <end position="24"/>
    </location>
</feature>
<dbReference type="InParanoid" id="C4JQI2"/>
<dbReference type="VEuPathDB" id="FungiDB:UREG_03327"/>
<dbReference type="EMBL" id="CH476616">
    <property type="protein sequence ID" value="EEP78481.1"/>
    <property type="molecule type" value="Genomic_DNA"/>
</dbReference>
<keyword evidence="6" id="KW-1185">Reference proteome</keyword>
<dbReference type="InterPro" id="IPR012338">
    <property type="entry name" value="Beta-lactam/transpept-like"/>
</dbReference>
<dbReference type="GeneID" id="8442810"/>
<dbReference type="OrthoDB" id="5946976at2759"/>